<dbReference type="Proteomes" id="UP000542125">
    <property type="component" value="Unassembled WGS sequence"/>
</dbReference>
<dbReference type="AlphaFoldDB" id="A0A7Y9IW92"/>
<sequence>MPIPQSTGDRRLVAEAHLQTALFGVRPDLPSTALLVTADEHGLLSAQVYGVEVALQRSVDRLKDELLDRFRSFHPIYDHDDLDALMRTLKMIAPKAGVAIAPNSVDLIELPGAILVLTVNGVAVAASEDPLHLLSQALVDLRAQR</sequence>
<keyword evidence="2" id="KW-1185">Reference proteome</keyword>
<organism evidence="1 2">
    <name type="scientific">Pigmentiphaga litoralis</name>
    <dbReference type="NCBI Taxonomy" id="516702"/>
    <lineage>
        <taxon>Bacteria</taxon>
        <taxon>Pseudomonadati</taxon>
        <taxon>Pseudomonadota</taxon>
        <taxon>Betaproteobacteria</taxon>
        <taxon>Burkholderiales</taxon>
        <taxon>Alcaligenaceae</taxon>
        <taxon>Pigmentiphaga</taxon>
    </lineage>
</organism>
<accession>A0A7Y9IW92</accession>
<protein>
    <submittedName>
        <fullName evidence="1">Uncharacterized protein</fullName>
    </submittedName>
</protein>
<evidence type="ECO:0000313" key="2">
    <source>
        <dbReference type="Proteomes" id="UP000542125"/>
    </source>
</evidence>
<name>A0A7Y9IW92_9BURK</name>
<dbReference type="RefSeq" id="WP_179587430.1">
    <property type="nucleotide sequence ID" value="NZ_JACBYR010000001.1"/>
</dbReference>
<dbReference type="EMBL" id="JACBYR010000001">
    <property type="protein sequence ID" value="NYE83648.1"/>
    <property type="molecule type" value="Genomic_DNA"/>
</dbReference>
<gene>
    <name evidence="1" type="ORF">FHW18_002919</name>
</gene>
<proteinExistence type="predicted"/>
<comment type="caution">
    <text evidence="1">The sequence shown here is derived from an EMBL/GenBank/DDBJ whole genome shotgun (WGS) entry which is preliminary data.</text>
</comment>
<evidence type="ECO:0000313" key="1">
    <source>
        <dbReference type="EMBL" id="NYE83648.1"/>
    </source>
</evidence>
<reference evidence="1 2" key="1">
    <citation type="submission" date="2020-07" db="EMBL/GenBank/DDBJ databases">
        <title>Genomic Encyclopedia of Type Strains, Phase IV (KMG-V): Genome sequencing to study the core and pangenomes of soil and plant-associated prokaryotes.</title>
        <authorList>
            <person name="Whitman W."/>
        </authorList>
    </citation>
    <scope>NUCLEOTIDE SEQUENCE [LARGE SCALE GENOMIC DNA]</scope>
    <source>
        <strain evidence="1 2">SAS40</strain>
    </source>
</reference>